<dbReference type="OrthoDB" id="6493944at2759"/>
<dbReference type="PANTHER" id="PTHR46140">
    <property type="entry name" value="VACUOLAR TRANSPORTER CHAPERONE 1-RELATED"/>
    <property type="match status" value="1"/>
</dbReference>
<name>A0A9P8CF05_9HELO</name>
<sequence length="1584" mass="179395">MRFGKTLRSAVYKPWRDQYIDYSKLKNLLREDAENDKAWTEDDETKFCDELLSVQLEKVAAFQSSTFSSLEKRANAAGEKLKELGLNDGQKKGDITTSRFREVEDELDAITNETKELKKYSSINYTGFLKIVKKHDRKRGSSYKIRPIMQNTLHDRPFNSEQGYGPLLNKLSMMYFVVRQQLDESTDQISAPASNAESMSQNGERYTASKFWIHQDNLLEVKTYILRRLPSLLYSEQTSKFLESQGDPTLNSLYFDNVNFSLYSHKVDQQDDVSSLRIRWYGQLKYHPDLVIEQKTIKQNGSSEEKRFRIKEKYIQQFIKGDYKMEKTVQKMERQQQPESAIQEFKDTVSDIQSFILEKNLQPILRANYTRTAFQKPLDDRVRISIDTSLAFIREDAIDEKRYCRNPEEWHRLDIDDAPMVYPFSSINPGEVSRFPYALLEIKVKEDGVIKHPKWVDDLMASHLVHKAPRFSKFVQGVASLFEDQVNNYPFWLSDLETDIRKDPQAAFEEEEQRKAKKANDEALVGSYLGTSRKSGTYQAATSSPMGKSYMQERMEAEERAGGNSSFIRKSKSQHSADNEEEEPSGGYGTIASMFPSFSLSRYAQARREKNVGLPPGVTKPLLLIKDSGPLQVEPKVWLANERTFLKWQHISVLLGALSIGLYGAAGENMIAAFMGIAYVIIAIFAGVWGYYIHCTRRNMIIERSGKDFDNMIGPMIISFALMISLILNFIFKASSESCLEDRTVLMAWLYGELVYRFQTRECLQSYIQPAMQQCGVVCVTTSFKAECLMICTKPRNNNMYMEDEHTMTEVKKKLFGLFRSKSEKSKDSKDSKDEKDPDRPRRRRRRRSPHTPRSRSPQAVARRSQSHSRIAAVRALTSWPPPGLRPGSSISQGTALSLIATGVPVFHGHRRPIPHASAEYQHYYATITSPWSAKAERDNNFNVDNEEGDGVDAESDVRPVWHPAFESTSFSLCGTGSDRPWESLEQPCMAFFWGWGRGTTTLNHWIGQSVRTAPRLEVRDLGVQPREVGLGTVLERLIYLEGGFEEDYEDLMYKNLYKNLLKDPDKYRDPHRAMEQQIADLIIVLSQAEWIDFSKPENQVVAKFFSNATYTDQGRYEAFFHQLLLSTELDLRIHSKKHPAWVKEKILAQLPPAVAWDLALARRWHECISIEKYKTGGDPQQIKFHLKVKNSQVKGLRKFARAMKWPNLDVVRDVLLEADPDAKALEDRSSDAMSYFTGMILPGPTLPWLVMNSLIDCDADATALAALTHMHPNSGFQYKSSTYWSAASIVGKVLAPTCRDIGGWIGPARPAPDLARIQIARIRQRRPKQSLTSSDIDSMTIRSDPLGPPSSSYPVAEYHLPIADPDDMVDTIRIEKLALKTQSTSPVANPASSLPESEHKGNGGKPLFYNAAVQFAIAGRSWPLRLSYDVTFIAAHPCIRGPHPLFDDYVYRAVPIDELLSIKDWGGINGTADFHSRVNSVVSGSPFPSSNGLGSSPAKGGLTVPDIGGGKVREEDERERVLVVEAFGVTDNEVLARAWCSHWGLGAVVADMERTCMACAIREAYAACLNVVVLIDGKGEDLD</sequence>
<feature type="compositionally biased region" description="Basic residues" evidence="6">
    <location>
        <begin position="841"/>
        <end position="854"/>
    </location>
</feature>
<feature type="compositionally biased region" description="Basic and acidic residues" evidence="6">
    <location>
        <begin position="821"/>
        <end position="840"/>
    </location>
</feature>
<keyword evidence="4 7" id="KW-1133">Transmembrane helix</keyword>
<dbReference type="EMBL" id="MU253919">
    <property type="protein sequence ID" value="KAG9244245.1"/>
    <property type="molecule type" value="Genomic_DNA"/>
</dbReference>
<feature type="transmembrane region" description="Helical" evidence="7">
    <location>
        <begin position="671"/>
        <end position="692"/>
    </location>
</feature>
<dbReference type="GO" id="GO:0033254">
    <property type="term" value="C:vacuolar transporter chaperone complex"/>
    <property type="evidence" value="ECO:0007669"/>
    <property type="project" value="TreeGrafter"/>
</dbReference>
<dbReference type="InterPro" id="IPR051572">
    <property type="entry name" value="VTC_Complex_Subunit"/>
</dbReference>
<organism evidence="9 10">
    <name type="scientific">Calycina marina</name>
    <dbReference type="NCBI Taxonomy" id="1763456"/>
    <lineage>
        <taxon>Eukaryota</taxon>
        <taxon>Fungi</taxon>
        <taxon>Dikarya</taxon>
        <taxon>Ascomycota</taxon>
        <taxon>Pezizomycotina</taxon>
        <taxon>Leotiomycetes</taxon>
        <taxon>Helotiales</taxon>
        <taxon>Pezizellaceae</taxon>
        <taxon>Calycina</taxon>
    </lineage>
</organism>
<keyword evidence="2" id="KW-0926">Vacuole</keyword>
<dbReference type="CDD" id="cd14480">
    <property type="entry name" value="SPX_VTC2_like"/>
    <property type="match status" value="1"/>
</dbReference>
<feature type="domain" description="SPX" evidence="8">
    <location>
        <begin position="1"/>
        <end position="149"/>
    </location>
</feature>
<keyword evidence="10" id="KW-1185">Reference proteome</keyword>
<dbReference type="InterPro" id="IPR003807">
    <property type="entry name" value="DUF202"/>
</dbReference>
<proteinExistence type="predicted"/>
<dbReference type="Pfam" id="PF09359">
    <property type="entry name" value="VTC"/>
    <property type="match status" value="1"/>
</dbReference>
<evidence type="ECO:0000256" key="4">
    <source>
        <dbReference type="ARBA" id="ARBA00022989"/>
    </source>
</evidence>
<dbReference type="InterPro" id="IPR042267">
    <property type="entry name" value="VTC_sf"/>
</dbReference>
<keyword evidence="3 7" id="KW-0812">Transmembrane</keyword>
<evidence type="ECO:0000256" key="1">
    <source>
        <dbReference type="ARBA" id="ARBA00004128"/>
    </source>
</evidence>
<keyword evidence="5 7" id="KW-0472">Membrane</keyword>
<comment type="caution">
    <text evidence="9">The sequence shown here is derived from an EMBL/GenBank/DDBJ whole genome shotgun (WGS) entry which is preliminary data.</text>
</comment>
<feature type="region of interest" description="Disordered" evidence="6">
    <location>
        <begin position="821"/>
        <end position="868"/>
    </location>
</feature>
<accession>A0A9P8CF05</accession>
<evidence type="ECO:0000256" key="3">
    <source>
        <dbReference type="ARBA" id="ARBA00022692"/>
    </source>
</evidence>
<dbReference type="Gene3D" id="3.20.100.30">
    <property type="entry name" value="VTC, catalytic tunnel domain"/>
    <property type="match status" value="1"/>
</dbReference>
<evidence type="ECO:0000256" key="7">
    <source>
        <dbReference type="SAM" id="Phobius"/>
    </source>
</evidence>
<dbReference type="PANTHER" id="PTHR46140:SF2">
    <property type="entry name" value="VACUOLAR TRANSPORTER CHAPERONE 3 COMPLEX SUBUNIT 3-RELATED"/>
    <property type="match status" value="1"/>
</dbReference>
<dbReference type="PROSITE" id="PS51382">
    <property type="entry name" value="SPX"/>
    <property type="match status" value="1"/>
</dbReference>
<feature type="region of interest" description="Disordered" evidence="6">
    <location>
        <begin position="1489"/>
        <end position="1511"/>
    </location>
</feature>
<feature type="region of interest" description="Disordered" evidence="6">
    <location>
        <begin position="554"/>
        <end position="588"/>
    </location>
</feature>
<evidence type="ECO:0000313" key="10">
    <source>
        <dbReference type="Proteomes" id="UP000887226"/>
    </source>
</evidence>
<evidence type="ECO:0000256" key="5">
    <source>
        <dbReference type="ARBA" id="ARBA00023136"/>
    </source>
</evidence>
<feature type="transmembrane region" description="Helical" evidence="7">
    <location>
        <begin position="713"/>
        <end position="732"/>
    </location>
</feature>
<dbReference type="Pfam" id="PF02656">
    <property type="entry name" value="DUF202"/>
    <property type="match status" value="1"/>
</dbReference>
<dbReference type="InterPro" id="IPR004331">
    <property type="entry name" value="SPX_dom"/>
</dbReference>
<dbReference type="GO" id="GO:0006799">
    <property type="term" value="P:polyphosphate biosynthetic process"/>
    <property type="evidence" value="ECO:0007669"/>
    <property type="project" value="UniProtKB-ARBA"/>
</dbReference>
<feature type="region of interest" description="Disordered" evidence="6">
    <location>
        <begin position="1326"/>
        <end position="1349"/>
    </location>
</feature>
<evidence type="ECO:0000256" key="6">
    <source>
        <dbReference type="SAM" id="MobiDB-lite"/>
    </source>
</evidence>
<protein>
    <submittedName>
        <fullName evidence="9">VTC domain-containing protein</fullName>
    </submittedName>
</protein>
<reference evidence="9" key="1">
    <citation type="journal article" date="2021" name="IMA Fungus">
        <title>Genomic characterization of three marine fungi, including Emericellopsis atlantica sp. nov. with signatures of a generalist lifestyle and marine biomass degradation.</title>
        <authorList>
            <person name="Hagestad O.C."/>
            <person name="Hou L."/>
            <person name="Andersen J.H."/>
            <person name="Hansen E.H."/>
            <person name="Altermark B."/>
            <person name="Li C."/>
            <person name="Kuhnert E."/>
            <person name="Cox R.J."/>
            <person name="Crous P.W."/>
            <person name="Spatafora J.W."/>
            <person name="Lail K."/>
            <person name="Amirebrahimi M."/>
            <person name="Lipzen A."/>
            <person name="Pangilinan J."/>
            <person name="Andreopoulos W."/>
            <person name="Hayes R.D."/>
            <person name="Ng V."/>
            <person name="Grigoriev I.V."/>
            <person name="Jackson S.A."/>
            <person name="Sutton T.D.S."/>
            <person name="Dobson A.D.W."/>
            <person name="Rama T."/>
        </authorList>
    </citation>
    <scope>NUCLEOTIDE SEQUENCE</scope>
    <source>
        <strain evidence="9">TRa3180A</strain>
    </source>
</reference>
<feature type="compositionally biased region" description="Polar residues" evidence="6">
    <location>
        <begin position="1330"/>
        <end position="1342"/>
    </location>
</feature>
<evidence type="ECO:0000256" key="2">
    <source>
        <dbReference type="ARBA" id="ARBA00022554"/>
    </source>
</evidence>
<comment type="subcellular location">
    <subcellularLocation>
        <location evidence="1">Vacuole membrane</location>
        <topology evidence="1">Multi-pass membrane protein</topology>
    </subcellularLocation>
</comment>
<evidence type="ECO:0000313" key="9">
    <source>
        <dbReference type="EMBL" id="KAG9244245.1"/>
    </source>
</evidence>
<gene>
    <name evidence="9" type="ORF">BJ878DRAFT_421798</name>
</gene>
<dbReference type="GO" id="GO:0000329">
    <property type="term" value="C:fungal-type vacuole membrane"/>
    <property type="evidence" value="ECO:0007669"/>
    <property type="project" value="TreeGrafter"/>
</dbReference>
<evidence type="ECO:0000259" key="8">
    <source>
        <dbReference type="PROSITE" id="PS51382"/>
    </source>
</evidence>
<dbReference type="InterPro" id="IPR018966">
    <property type="entry name" value="VTC_domain"/>
</dbReference>
<dbReference type="Proteomes" id="UP000887226">
    <property type="component" value="Unassembled WGS sequence"/>
</dbReference>